<gene>
    <name evidence="7" type="primary">mqnC</name>
    <name evidence="7" type="ORF">DICHBKDE_00036</name>
    <name evidence="6" type="ORF">FCAILLLB_00016</name>
    <name evidence="9" type="ORF">MGFDKJCL_00003</name>
    <name evidence="8" type="ORF">PILMODGB_00003</name>
</gene>
<evidence type="ECO:0000259" key="5">
    <source>
        <dbReference type="PROSITE" id="PS51918"/>
    </source>
</evidence>
<dbReference type="GO" id="GO:0046872">
    <property type="term" value="F:metal ion binding"/>
    <property type="evidence" value="ECO:0007669"/>
    <property type="project" value="UniProtKB-KW"/>
</dbReference>
<dbReference type="GO" id="GO:0005737">
    <property type="term" value="C:cytoplasm"/>
    <property type="evidence" value="ECO:0007669"/>
    <property type="project" value="TreeGrafter"/>
</dbReference>
<dbReference type="GO" id="GO:0051539">
    <property type="term" value="F:4 iron, 4 sulfur cluster binding"/>
    <property type="evidence" value="ECO:0007669"/>
    <property type="project" value="TreeGrafter"/>
</dbReference>
<dbReference type="CDD" id="cd01335">
    <property type="entry name" value="Radical_SAM"/>
    <property type="match status" value="1"/>
</dbReference>
<evidence type="ECO:0000256" key="3">
    <source>
        <dbReference type="ARBA" id="ARBA00023004"/>
    </source>
</evidence>
<dbReference type="Pfam" id="PF04055">
    <property type="entry name" value="Radical_SAM"/>
    <property type="match status" value="1"/>
</dbReference>
<evidence type="ECO:0000313" key="9">
    <source>
        <dbReference type="EMBL" id="QNO45570.1"/>
    </source>
</evidence>
<dbReference type="PANTHER" id="PTHR13932:SF5">
    <property type="entry name" value="RADICAL S-ADENOSYL METHIONINE DOMAIN-CONTAINING PROTEIN 1, MITOCHONDRIAL"/>
    <property type="match status" value="1"/>
</dbReference>
<evidence type="ECO:0000313" key="6">
    <source>
        <dbReference type="EMBL" id="QNO42350.1"/>
    </source>
</evidence>
<dbReference type="Pfam" id="PF06969">
    <property type="entry name" value="HemN_C"/>
    <property type="match status" value="1"/>
</dbReference>
<proteinExistence type="predicted"/>
<evidence type="ECO:0000313" key="8">
    <source>
        <dbReference type="EMBL" id="QNO43112.1"/>
    </source>
</evidence>
<evidence type="ECO:0000256" key="2">
    <source>
        <dbReference type="ARBA" id="ARBA00022723"/>
    </source>
</evidence>
<dbReference type="PANTHER" id="PTHR13932">
    <property type="entry name" value="COPROPORPHYRINIGEN III OXIDASE"/>
    <property type="match status" value="1"/>
</dbReference>
<feature type="domain" description="Radical SAM core" evidence="5">
    <location>
        <begin position="43"/>
        <end position="282"/>
    </location>
</feature>
<name>A0A7G9Y509_9EURY</name>
<dbReference type="SMART" id="SM00729">
    <property type="entry name" value="Elp3"/>
    <property type="match status" value="1"/>
</dbReference>
<organism evidence="7">
    <name type="scientific">Candidatus Methanogaster sp. ANME-2c ERB4</name>
    <dbReference type="NCBI Taxonomy" id="2759911"/>
    <lineage>
        <taxon>Archaea</taxon>
        <taxon>Methanobacteriati</taxon>
        <taxon>Methanobacteriota</taxon>
        <taxon>Stenosarchaea group</taxon>
        <taxon>Methanomicrobia</taxon>
        <taxon>Methanosarcinales</taxon>
        <taxon>ANME-2 cluster</taxon>
        <taxon>Candidatus Methanogasteraceae</taxon>
        <taxon>Candidatus Methanogaster</taxon>
    </lineage>
</organism>
<evidence type="ECO:0000256" key="4">
    <source>
        <dbReference type="ARBA" id="ARBA00023014"/>
    </source>
</evidence>
<dbReference type="InterPro" id="IPR058240">
    <property type="entry name" value="rSAM_sf"/>
</dbReference>
<keyword evidence="7" id="KW-0560">Oxidoreductase</keyword>
<dbReference type="PROSITE" id="PS51918">
    <property type="entry name" value="RADICAL_SAM"/>
    <property type="match status" value="1"/>
</dbReference>
<sequence length="440" mass="49904">MIYNIYSKRKGFEILCPLGSYPLFLRKNKDDKEELIKFLSEEGTRHKTSSLYVHIPFCDSLCNFCCFYRGLLEETQAIRYLDALKKEIVRYSDTNYIKSSSFASIYIGGGTPTSLQTEQLTDLLALLKERFNIRSDAEITVETTTHNAERDKLEALYENGVNRLSFGVQTFKDSIRNILTLKDTRSDAISVIRAAQEIGFENIDIDLMYNLPGQSMDDWKMDLRQAAELELESISPNPLFVARGTAFAKQIAAGEIPPISGNRVEINMYLLAISELENAGYRQQNLVHFVLPEKEHLYARMRFGSQDCLALGTSGGGFLGAYLYGNVRGINRYIEKIESTNAEFPVNICAKLTAEELMHKYVIWGLHSTEVGKNAFRELFGVELADAFPEQITSLERRGLIESDKSKIVLTTAGKVWCTNVAEEFCPERYVTIFEKMFGD</sequence>
<dbReference type="InterPro" id="IPR007197">
    <property type="entry name" value="rSAM"/>
</dbReference>
<accession>A0A7G9Y509</accession>
<dbReference type="InterPro" id="IPR034505">
    <property type="entry name" value="Coproporphyrinogen-III_oxidase"/>
</dbReference>
<dbReference type="EMBL" id="MT630788">
    <property type="protein sequence ID" value="QNO43093.1"/>
    <property type="molecule type" value="Genomic_DNA"/>
</dbReference>
<evidence type="ECO:0000256" key="1">
    <source>
        <dbReference type="ARBA" id="ARBA00022691"/>
    </source>
</evidence>
<dbReference type="InterPro" id="IPR013785">
    <property type="entry name" value="Aldolase_TIM"/>
</dbReference>
<evidence type="ECO:0000313" key="7">
    <source>
        <dbReference type="EMBL" id="QNO43093.1"/>
    </source>
</evidence>
<dbReference type="EMBL" id="MT631135">
    <property type="protein sequence ID" value="QNO45570.1"/>
    <property type="molecule type" value="Genomic_DNA"/>
</dbReference>
<dbReference type="GO" id="GO:0016491">
    <property type="term" value="F:oxidoreductase activity"/>
    <property type="evidence" value="ECO:0007669"/>
    <property type="project" value="UniProtKB-KW"/>
</dbReference>
<dbReference type="SFLD" id="SFLDG01065">
    <property type="entry name" value="anaerobic_coproporphyrinogen-I"/>
    <property type="match status" value="1"/>
</dbReference>
<dbReference type="AlphaFoldDB" id="A0A7G9Y509"/>
<dbReference type="GO" id="GO:0006779">
    <property type="term" value="P:porphyrin-containing compound biosynthetic process"/>
    <property type="evidence" value="ECO:0007669"/>
    <property type="project" value="TreeGrafter"/>
</dbReference>
<keyword evidence="3" id="KW-0408">Iron</keyword>
<dbReference type="InterPro" id="IPR006638">
    <property type="entry name" value="Elp3/MiaA/NifB-like_rSAM"/>
</dbReference>
<reference evidence="7" key="1">
    <citation type="submission" date="2020-06" db="EMBL/GenBank/DDBJ databases">
        <title>Unique genomic features of the anaerobic methanotrophic archaea.</title>
        <authorList>
            <person name="Chadwick G.L."/>
            <person name="Skennerton C.T."/>
            <person name="Laso-Perez R."/>
            <person name="Leu A.O."/>
            <person name="Speth D.R."/>
            <person name="Yu H."/>
            <person name="Morgan-Lang C."/>
            <person name="Hatzenpichler R."/>
            <person name="Goudeau D."/>
            <person name="Malmstrom R."/>
            <person name="Brazelton W.J."/>
            <person name="Woyke T."/>
            <person name="Hallam S.J."/>
            <person name="Tyson G.W."/>
            <person name="Wegener G."/>
            <person name="Boetius A."/>
            <person name="Orphan V."/>
        </authorList>
    </citation>
    <scope>NUCLEOTIDE SEQUENCE</scope>
</reference>
<dbReference type="SFLD" id="SFLDG01082">
    <property type="entry name" value="B12-binding_domain_containing"/>
    <property type="match status" value="1"/>
</dbReference>
<dbReference type="SUPFAM" id="SSF102114">
    <property type="entry name" value="Radical SAM enzymes"/>
    <property type="match status" value="1"/>
</dbReference>
<dbReference type="EMBL" id="MT630791">
    <property type="protein sequence ID" value="QNO43112.1"/>
    <property type="molecule type" value="Genomic_DNA"/>
</dbReference>
<protein>
    <submittedName>
        <fullName evidence="7">Cyclic dehypoxanthine futalosine synthase</fullName>
        <ecNumber evidence="7">1.21.98.1</ecNumber>
    </submittedName>
</protein>
<dbReference type="EMBL" id="MT630731">
    <property type="protein sequence ID" value="QNO42350.1"/>
    <property type="molecule type" value="Genomic_DNA"/>
</dbReference>
<keyword evidence="4" id="KW-0411">Iron-sulfur</keyword>
<dbReference type="EC" id="1.21.98.1" evidence="7"/>
<keyword evidence="2" id="KW-0479">Metal-binding</keyword>
<keyword evidence="1" id="KW-0949">S-adenosyl-L-methionine</keyword>
<dbReference type="Gene3D" id="3.20.20.70">
    <property type="entry name" value="Aldolase class I"/>
    <property type="match status" value="1"/>
</dbReference>
<dbReference type="InterPro" id="IPR010723">
    <property type="entry name" value="HemN_C"/>
</dbReference>
<dbReference type="SFLD" id="SFLDS00029">
    <property type="entry name" value="Radical_SAM"/>
    <property type="match status" value="1"/>
</dbReference>